<keyword evidence="2" id="KW-0808">Transferase</keyword>
<reference evidence="2" key="1">
    <citation type="submission" date="2020-10" db="EMBL/GenBank/DDBJ databases">
        <authorList>
            <person name="Gilroy R."/>
        </authorList>
    </citation>
    <scope>NUCLEOTIDE SEQUENCE</scope>
    <source>
        <strain evidence="2">CHK190-19873</strain>
    </source>
</reference>
<dbReference type="SUPFAM" id="SSF53335">
    <property type="entry name" value="S-adenosyl-L-methionine-dependent methyltransferases"/>
    <property type="match status" value="1"/>
</dbReference>
<dbReference type="Gene3D" id="3.40.50.150">
    <property type="entry name" value="Vaccinia Virus protein VP39"/>
    <property type="match status" value="1"/>
</dbReference>
<protein>
    <submittedName>
        <fullName evidence="2">Methyltransferase domain-containing protein</fullName>
    </submittedName>
</protein>
<proteinExistence type="predicted"/>
<dbReference type="Pfam" id="PF01170">
    <property type="entry name" value="UPF0020"/>
    <property type="match status" value="1"/>
</dbReference>
<dbReference type="AlphaFoldDB" id="A0A9D1JJP4"/>
<dbReference type="InterPro" id="IPR016024">
    <property type="entry name" value="ARM-type_fold"/>
</dbReference>
<dbReference type="CDD" id="cd02440">
    <property type="entry name" value="AdoMet_MTases"/>
    <property type="match status" value="1"/>
</dbReference>
<feature type="domain" description="Ribosomal RNA large subunit methyltransferase K/L-like methyltransferase" evidence="1">
    <location>
        <begin position="333"/>
        <end position="475"/>
    </location>
</feature>
<dbReference type="SUPFAM" id="SSF48371">
    <property type="entry name" value="ARM repeat"/>
    <property type="match status" value="1"/>
</dbReference>
<name>A0A9D1JJP4_9FIRM</name>
<comment type="caution">
    <text evidence="2">The sequence shown here is derived from an EMBL/GenBank/DDBJ whole genome shotgun (WGS) entry which is preliminary data.</text>
</comment>
<keyword evidence="2" id="KW-0489">Methyltransferase</keyword>
<evidence type="ECO:0000259" key="1">
    <source>
        <dbReference type="Pfam" id="PF01170"/>
    </source>
</evidence>
<accession>A0A9D1JJP4</accession>
<dbReference type="Gene3D" id="1.25.10.10">
    <property type="entry name" value="Leucine-rich Repeat Variant"/>
    <property type="match status" value="1"/>
</dbReference>
<reference evidence="2" key="2">
    <citation type="journal article" date="2021" name="PeerJ">
        <title>Extensive microbial diversity within the chicken gut microbiome revealed by metagenomics and culture.</title>
        <authorList>
            <person name="Gilroy R."/>
            <person name="Ravi A."/>
            <person name="Getino M."/>
            <person name="Pursley I."/>
            <person name="Horton D.L."/>
            <person name="Alikhan N.F."/>
            <person name="Baker D."/>
            <person name="Gharbi K."/>
            <person name="Hall N."/>
            <person name="Watson M."/>
            <person name="Adriaenssens E.M."/>
            <person name="Foster-Nyarko E."/>
            <person name="Jarju S."/>
            <person name="Secka A."/>
            <person name="Antonio M."/>
            <person name="Oren A."/>
            <person name="Chaudhuri R.R."/>
            <person name="La Ragione R."/>
            <person name="Hildebrand F."/>
            <person name="Pallen M.J."/>
        </authorList>
    </citation>
    <scope>NUCLEOTIDE SEQUENCE</scope>
    <source>
        <strain evidence="2">CHK190-19873</strain>
    </source>
</reference>
<dbReference type="GO" id="GO:0030488">
    <property type="term" value="P:tRNA methylation"/>
    <property type="evidence" value="ECO:0007669"/>
    <property type="project" value="TreeGrafter"/>
</dbReference>
<evidence type="ECO:0000313" key="3">
    <source>
        <dbReference type="Proteomes" id="UP000823935"/>
    </source>
</evidence>
<dbReference type="InterPro" id="IPR029063">
    <property type="entry name" value="SAM-dependent_MTases_sf"/>
</dbReference>
<dbReference type="InterPro" id="IPR000241">
    <property type="entry name" value="RlmKL-like_Mtase"/>
</dbReference>
<sequence>MERSLYQEICQGNRLRENLTALRQEIRDEGKRKRLAYEIGGDFTVFTGLLENEDPKVRKSAALILGEMECPDLVTPLYEAYEKEETLFVRSSYLKALAAYDCRELFAKLRERLAWLDRQQTLPEEEKHRREEAAALQKLLLGQEKQKKHRFTGFEERVEVILLTNRCQRDVTAALVEEKEAAERMALLAGGVRVLTSRLARLWEIRTWSEMLFTVPGMRYVSMEPKEAAAALAVPVQRLLNRLHEGKFPYRFRLDIRGRKRGAEEASKKGDLIRRLAAAIEMESKRELVNAPSEYELEIRLLETKNGQWVPLLKLFTLADRRFLYRSQVVATSIAPYNAALIMELARDWLKPHAQVLDPFCGVGTMLVERARLMPADPLYGVDIYEEAVQKARENAELAGLPIHYINRDIRDFTHEYLFDEVISDMPGTGKTRDKGQILELYESFLNRIPVLLKKNGVLVLYTGEPDILKWCMEAHSGLFPEKEVELNEKNGSSLFVIRYTGE</sequence>
<dbReference type="GO" id="GO:0016423">
    <property type="term" value="F:tRNA (guanine) methyltransferase activity"/>
    <property type="evidence" value="ECO:0007669"/>
    <property type="project" value="TreeGrafter"/>
</dbReference>
<evidence type="ECO:0000313" key="2">
    <source>
        <dbReference type="EMBL" id="HIS31310.1"/>
    </source>
</evidence>
<dbReference type="InterPro" id="IPR011989">
    <property type="entry name" value="ARM-like"/>
</dbReference>
<dbReference type="PANTHER" id="PTHR14911:SF13">
    <property type="entry name" value="TRNA (GUANINE(6)-N2)-METHYLTRANSFERASE THUMP3"/>
    <property type="match status" value="1"/>
</dbReference>
<gene>
    <name evidence="2" type="ORF">IAB44_07155</name>
</gene>
<dbReference type="EMBL" id="DVIQ01000035">
    <property type="protein sequence ID" value="HIS31310.1"/>
    <property type="molecule type" value="Genomic_DNA"/>
</dbReference>
<dbReference type="PANTHER" id="PTHR14911">
    <property type="entry name" value="THUMP DOMAIN-CONTAINING"/>
    <property type="match status" value="1"/>
</dbReference>
<dbReference type="Proteomes" id="UP000823935">
    <property type="component" value="Unassembled WGS sequence"/>
</dbReference>
<organism evidence="2 3">
    <name type="scientific">Candidatus Limivivens intestinipullorum</name>
    <dbReference type="NCBI Taxonomy" id="2840858"/>
    <lineage>
        <taxon>Bacteria</taxon>
        <taxon>Bacillati</taxon>
        <taxon>Bacillota</taxon>
        <taxon>Clostridia</taxon>
        <taxon>Lachnospirales</taxon>
        <taxon>Lachnospiraceae</taxon>
        <taxon>Lachnospiraceae incertae sedis</taxon>
        <taxon>Candidatus Limivivens</taxon>
    </lineage>
</organism>